<dbReference type="EMBL" id="JAOQJU010000016">
    <property type="protein sequence ID" value="MCU6687293.1"/>
    <property type="molecule type" value="Genomic_DNA"/>
</dbReference>
<dbReference type="SUPFAM" id="SSF52768">
    <property type="entry name" value="Arginase/deacetylase"/>
    <property type="match status" value="1"/>
</dbReference>
<gene>
    <name evidence="12" type="ORF">OCV99_12215</name>
</gene>
<dbReference type="Proteomes" id="UP001652431">
    <property type="component" value="Unassembled WGS sequence"/>
</dbReference>
<evidence type="ECO:0000313" key="12">
    <source>
        <dbReference type="EMBL" id="MCU6687293.1"/>
    </source>
</evidence>
<proteinExistence type="inferred from homology"/>
<name>A0ABT2RPF5_9FIRM</name>
<evidence type="ECO:0000313" key="13">
    <source>
        <dbReference type="Proteomes" id="UP001652431"/>
    </source>
</evidence>
<dbReference type="PROSITE" id="PS01053">
    <property type="entry name" value="ARGINASE_1"/>
    <property type="match status" value="1"/>
</dbReference>
<dbReference type="Pfam" id="PF00491">
    <property type="entry name" value="Arginase"/>
    <property type="match status" value="1"/>
</dbReference>
<organism evidence="12 13">
    <name type="scientific">Dorea acetigenes</name>
    <dbReference type="NCBI Taxonomy" id="2981787"/>
    <lineage>
        <taxon>Bacteria</taxon>
        <taxon>Bacillati</taxon>
        <taxon>Bacillota</taxon>
        <taxon>Clostridia</taxon>
        <taxon>Lachnospirales</taxon>
        <taxon>Lachnospiraceae</taxon>
        <taxon>Dorea</taxon>
    </lineage>
</organism>
<comment type="pathway">
    <text evidence="2">Nitrogen metabolism; urea cycle; L-ornithine and urea from L-arginine: step 1/1.</text>
</comment>
<evidence type="ECO:0000256" key="10">
    <source>
        <dbReference type="PROSITE-ProRule" id="PRU00742"/>
    </source>
</evidence>
<evidence type="ECO:0000256" key="3">
    <source>
        <dbReference type="ARBA" id="ARBA00012168"/>
    </source>
</evidence>
<evidence type="ECO:0000256" key="2">
    <source>
        <dbReference type="ARBA" id="ARBA00005098"/>
    </source>
</evidence>
<dbReference type="RefSeq" id="WP_262575567.1">
    <property type="nucleotide sequence ID" value="NZ_JAOQJU010000016.1"/>
</dbReference>
<sequence>MMFHIFGCPMHFGVGDKGLTYSLDYFNDYCKDLEITMLPEITMPEYNLKNLKNLNSVIATCEQIAEEGRKAIKNGEVPLFIAGDHSSVIGTISASATCYDNLGLIWIDAHPDINTDATTVTGNIHGMPVAALLGMGEKRLTQILTPDVKLRPENIVMIGLRDIDPPEATFLEKLKIRHYTYDEVLKRGLEACLNDTVSYLSHLKHVHISFDIDVMDPAFLPGVSVPVPDGFKEAEAFRIMDRLMTELPISSYDIVEYNAEHDTDDKTAAFAKKLAHFILKH</sequence>
<comment type="caution">
    <text evidence="12">The sequence shown here is derived from an EMBL/GenBank/DDBJ whole genome shotgun (WGS) entry which is preliminary data.</text>
</comment>
<dbReference type="PROSITE" id="PS51409">
    <property type="entry name" value="ARGINASE_2"/>
    <property type="match status" value="1"/>
</dbReference>
<dbReference type="Gene3D" id="3.40.800.10">
    <property type="entry name" value="Ureohydrolase domain"/>
    <property type="match status" value="1"/>
</dbReference>
<keyword evidence="5" id="KW-0056">Arginine metabolism</keyword>
<keyword evidence="7 11" id="KW-0378">Hydrolase</keyword>
<dbReference type="InterPro" id="IPR014033">
    <property type="entry name" value="Arginase"/>
</dbReference>
<dbReference type="PANTHER" id="PTHR43782">
    <property type="entry name" value="ARGINASE"/>
    <property type="match status" value="1"/>
</dbReference>
<evidence type="ECO:0000256" key="1">
    <source>
        <dbReference type="ARBA" id="ARBA00001936"/>
    </source>
</evidence>
<dbReference type="CDD" id="cd09989">
    <property type="entry name" value="Arginase"/>
    <property type="match status" value="1"/>
</dbReference>
<keyword evidence="8" id="KW-0464">Manganese</keyword>
<dbReference type="InterPro" id="IPR020855">
    <property type="entry name" value="Ureohydrolase_Mn_BS"/>
</dbReference>
<protein>
    <recommendedName>
        <fullName evidence="4">Arginase</fullName>
        <ecNumber evidence="3">3.5.3.1</ecNumber>
    </recommendedName>
</protein>
<dbReference type="PANTHER" id="PTHR43782:SF3">
    <property type="entry name" value="ARGINASE"/>
    <property type="match status" value="1"/>
</dbReference>
<evidence type="ECO:0000256" key="5">
    <source>
        <dbReference type="ARBA" id="ARBA00022503"/>
    </source>
</evidence>
<evidence type="ECO:0000256" key="4">
    <source>
        <dbReference type="ARBA" id="ARBA00018123"/>
    </source>
</evidence>
<keyword evidence="6" id="KW-0479">Metal-binding</keyword>
<comment type="catalytic activity">
    <reaction evidence="9">
        <text>L-arginine + H2O = urea + L-ornithine</text>
        <dbReference type="Rhea" id="RHEA:20569"/>
        <dbReference type="ChEBI" id="CHEBI:15377"/>
        <dbReference type="ChEBI" id="CHEBI:16199"/>
        <dbReference type="ChEBI" id="CHEBI:32682"/>
        <dbReference type="ChEBI" id="CHEBI:46911"/>
        <dbReference type="EC" id="3.5.3.1"/>
    </reaction>
</comment>
<dbReference type="PRINTS" id="PR00116">
    <property type="entry name" value="ARGINASE"/>
</dbReference>
<dbReference type="InterPro" id="IPR023696">
    <property type="entry name" value="Ureohydrolase_dom_sf"/>
</dbReference>
<evidence type="ECO:0000256" key="7">
    <source>
        <dbReference type="ARBA" id="ARBA00022801"/>
    </source>
</evidence>
<dbReference type="InterPro" id="IPR006035">
    <property type="entry name" value="Ureohydrolase"/>
</dbReference>
<evidence type="ECO:0000256" key="6">
    <source>
        <dbReference type="ARBA" id="ARBA00022723"/>
    </source>
</evidence>
<keyword evidence="13" id="KW-1185">Reference proteome</keyword>
<evidence type="ECO:0000256" key="8">
    <source>
        <dbReference type="ARBA" id="ARBA00023211"/>
    </source>
</evidence>
<comment type="cofactor">
    <cofactor evidence="1">
        <name>Mn(2+)</name>
        <dbReference type="ChEBI" id="CHEBI:29035"/>
    </cofactor>
</comment>
<evidence type="ECO:0000256" key="9">
    <source>
        <dbReference type="ARBA" id="ARBA00047391"/>
    </source>
</evidence>
<evidence type="ECO:0000256" key="11">
    <source>
        <dbReference type="RuleBase" id="RU003684"/>
    </source>
</evidence>
<accession>A0ABT2RPF5</accession>
<dbReference type="EC" id="3.5.3.1" evidence="3"/>
<comment type="similarity">
    <text evidence="10 11">Belongs to the arginase family.</text>
</comment>
<reference evidence="12 13" key="1">
    <citation type="journal article" date="2021" name="ISME Commun">
        <title>Automated analysis of genomic sequences facilitates high-throughput and comprehensive description of bacteria.</title>
        <authorList>
            <person name="Hitch T.C.A."/>
        </authorList>
    </citation>
    <scope>NUCLEOTIDE SEQUENCE [LARGE SCALE GENOMIC DNA]</scope>
    <source>
        <strain evidence="12 13">Sanger_03</strain>
    </source>
</reference>